<comment type="caution">
    <text evidence="1">The sequence shown here is derived from an EMBL/GenBank/DDBJ whole genome shotgun (WGS) entry which is preliminary data.</text>
</comment>
<proteinExistence type="predicted"/>
<name>A0A929N1N2_9ACTO</name>
<sequence>MIPPLNDDGFLPPGRWGAALDEVRDRFASGPTPRRAEVWAEFEQALELLRSAVHVSRVWLGGSFLTSKAEPGDVDAVFLIRADRLERAMRDDYGSKVVGLAARGHMFKEVTGLRVDSFIVPWALEDTDEVTVPEYQQRRGYWDDWWERRRRAPGEPLESEAYQRRGYVEVVIDGNR</sequence>
<accession>A0A929N1N2</accession>
<dbReference type="EMBL" id="JABZFZ010000148">
    <property type="protein sequence ID" value="MBF0939976.1"/>
    <property type="molecule type" value="Genomic_DNA"/>
</dbReference>
<organism evidence="1 2">
    <name type="scientific">Schaalia georgiae</name>
    <dbReference type="NCBI Taxonomy" id="52768"/>
    <lineage>
        <taxon>Bacteria</taxon>
        <taxon>Bacillati</taxon>
        <taxon>Actinomycetota</taxon>
        <taxon>Actinomycetes</taxon>
        <taxon>Actinomycetales</taxon>
        <taxon>Actinomycetaceae</taxon>
        <taxon>Schaalia</taxon>
    </lineage>
</organism>
<protein>
    <recommendedName>
        <fullName evidence="3">Nucleotidyltransferase domain-containing protein</fullName>
    </recommendedName>
</protein>
<evidence type="ECO:0000313" key="1">
    <source>
        <dbReference type="EMBL" id="MBF0939976.1"/>
    </source>
</evidence>
<dbReference type="AlphaFoldDB" id="A0A929N1N2"/>
<dbReference type="Pfam" id="PF22014">
    <property type="entry name" value="DUF6932"/>
    <property type="match status" value="1"/>
</dbReference>
<dbReference type="Proteomes" id="UP000718630">
    <property type="component" value="Unassembled WGS sequence"/>
</dbReference>
<dbReference type="InterPro" id="IPR053860">
    <property type="entry name" value="DUF6932"/>
</dbReference>
<evidence type="ECO:0000313" key="2">
    <source>
        <dbReference type="Proteomes" id="UP000718630"/>
    </source>
</evidence>
<gene>
    <name evidence="1" type="ORF">HXK03_03770</name>
</gene>
<evidence type="ECO:0008006" key="3">
    <source>
        <dbReference type="Google" id="ProtNLM"/>
    </source>
</evidence>
<reference evidence="1" key="1">
    <citation type="submission" date="2020-04" db="EMBL/GenBank/DDBJ databases">
        <title>Deep metagenomics examines the oral microbiome during advanced dental caries in children, revealing novel taxa and co-occurrences with host molecules.</title>
        <authorList>
            <person name="Baker J.L."/>
            <person name="Morton J.T."/>
            <person name="Dinis M."/>
            <person name="Alvarez R."/>
            <person name="Tran N.C."/>
            <person name="Knight R."/>
            <person name="Edlund A."/>
        </authorList>
    </citation>
    <scope>NUCLEOTIDE SEQUENCE</scope>
    <source>
        <strain evidence="1">JCVI_32_bin.64</strain>
    </source>
</reference>